<dbReference type="PRINTS" id="PR00092">
    <property type="entry name" value="TYROSINASE"/>
</dbReference>
<dbReference type="InterPro" id="IPR003582">
    <property type="entry name" value="ShKT_dom"/>
</dbReference>
<feature type="disulfide bond" evidence="2">
    <location>
        <begin position="429"/>
        <end position="463"/>
    </location>
</feature>
<evidence type="ECO:0000313" key="5">
    <source>
        <dbReference type="EMBL" id="VDK28579.1"/>
    </source>
</evidence>
<dbReference type="EMBL" id="UYRT01000698">
    <property type="protein sequence ID" value="VDK28579.1"/>
    <property type="molecule type" value="Genomic_DNA"/>
</dbReference>
<dbReference type="GO" id="GO:0016491">
    <property type="term" value="F:oxidoreductase activity"/>
    <property type="evidence" value="ECO:0007669"/>
    <property type="project" value="InterPro"/>
</dbReference>
<dbReference type="PROSITE" id="PS00498">
    <property type="entry name" value="TYROSINASE_2"/>
    <property type="match status" value="1"/>
</dbReference>
<evidence type="ECO:0000256" key="2">
    <source>
        <dbReference type="PROSITE-ProRule" id="PRU01005"/>
    </source>
</evidence>
<dbReference type="InterPro" id="IPR008922">
    <property type="entry name" value="Di-copper_centre_dom_sf"/>
</dbReference>
<feature type="domain" description="ShKT" evidence="4">
    <location>
        <begin position="429"/>
        <end position="463"/>
    </location>
</feature>
<proteinExistence type="predicted"/>
<dbReference type="Gene3D" id="1.10.1280.10">
    <property type="entry name" value="Di-copper center containing domain from catechol oxidase"/>
    <property type="match status" value="1"/>
</dbReference>
<keyword evidence="2" id="KW-1015">Disulfide bond</keyword>
<dbReference type="PANTHER" id="PTHR11474:SF84">
    <property type="entry name" value="SHKT DOMAIN-CONTAINING PROTEIN"/>
    <property type="match status" value="1"/>
</dbReference>
<dbReference type="Proteomes" id="UP000271098">
    <property type="component" value="Unassembled WGS sequence"/>
</dbReference>
<dbReference type="Pfam" id="PF01549">
    <property type="entry name" value="ShK"/>
    <property type="match status" value="1"/>
</dbReference>
<reference evidence="5 6" key="1">
    <citation type="submission" date="2018-11" db="EMBL/GenBank/DDBJ databases">
        <authorList>
            <consortium name="Pathogen Informatics"/>
        </authorList>
    </citation>
    <scope>NUCLEOTIDE SEQUENCE [LARGE SCALE GENOMIC DNA]</scope>
</reference>
<dbReference type="PROSITE" id="PS51670">
    <property type="entry name" value="SHKT"/>
    <property type="match status" value="1"/>
</dbReference>
<dbReference type="OrthoDB" id="6132182at2759"/>
<evidence type="ECO:0000256" key="3">
    <source>
        <dbReference type="SAM" id="MobiDB-lite"/>
    </source>
</evidence>
<sequence>MQRMARNSRRNQETRVVVHPPATPEHLRPAPLDPAARGQVASHPYDCMTITCLCPFFLGSINPQGECVLPNGQTLMMAYRKEYRMLTEDERLRYHNAVTMLKPILLSNMPIVLKYTSFQVGQGSGAHSGPGFLPWHREFTKRFEIAIRLIDPSVAVPYWDSVMDSYLPDPRDSIFFSPYFMGETDSFGNVVTGPYAYWSTIDGRTAIIRALAEKGKLFTEGDIGDILSQVQIEQILAYTAPLNGCPYPPTFTAIEYTHSFVHLWVGGHMEPPEMASNDPIFYSHHSFVDFVWELWRQSRQSRWARETVYYAVMRPFNLINRDGLSNLYTDQMYRFAPRPGCTAELPNCGSPYLFCDARGWGGAHCVSKIKLGGVCSGFEGLDACFGGICVMGRCLLGPTPAPFMPQMQMPVPQRVEIARQQAARHFVDCFNRNPCCEQWSRDDECRKNRSYMKKYCMAACGICRPAYNVSNGIAFLRHKI</sequence>
<accession>A0A3P6NY01</accession>
<organism evidence="5 6">
    <name type="scientific">Gongylonema pulchrum</name>
    <dbReference type="NCBI Taxonomy" id="637853"/>
    <lineage>
        <taxon>Eukaryota</taxon>
        <taxon>Metazoa</taxon>
        <taxon>Ecdysozoa</taxon>
        <taxon>Nematoda</taxon>
        <taxon>Chromadorea</taxon>
        <taxon>Rhabditida</taxon>
        <taxon>Spirurina</taxon>
        <taxon>Spiruromorpha</taxon>
        <taxon>Spiruroidea</taxon>
        <taxon>Gongylonematidae</taxon>
        <taxon>Gongylonema</taxon>
    </lineage>
</organism>
<dbReference type="GO" id="GO:0046872">
    <property type="term" value="F:metal ion binding"/>
    <property type="evidence" value="ECO:0007669"/>
    <property type="project" value="UniProtKB-KW"/>
</dbReference>
<dbReference type="InterPro" id="IPR050316">
    <property type="entry name" value="Tyrosinase/Hemocyanin"/>
</dbReference>
<gene>
    <name evidence="5" type="ORF">GPUH_LOCUS711</name>
</gene>
<evidence type="ECO:0000259" key="4">
    <source>
        <dbReference type="PROSITE" id="PS51670"/>
    </source>
</evidence>
<dbReference type="PROSITE" id="PS00497">
    <property type="entry name" value="TYROSINASE_1"/>
    <property type="match status" value="1"/>
</dbReference>
<comment type="caution">
    <text evidence="2">Lacks conserved residue(s) required for the propagation of feature annotation.</text>
</comment>
<dbReference type="AlphaFoldDB" id="A0A3P6NY01"/>
<dbReference type="SMART" id="SM00254">
    <property type="entry name" value="ShKT"/>
    <property type="match status" value="1"/>
</dbReference>
<dbReference type="PANTHER" id="PTHR11474">
    <property type="entry name" value="TYROSINASE FAMILY MEMBER"/>
    <property type="match status" value="1"/>
</dbReference>
<dbReference type="InterPro" id="IPR002227">
    <property type="entry name" value="Tyrosinase_Cu-bd"/>
</dbReference>
<dbReference type="SUPFAM" id="SSF48056">
    <property type="entry name" value="Di-copper centre-containing domain"/>
    <property type="match status" value="1"/>
</dbReference>
<protein>
    <recommendedName>
        <fullName evidence="4">ShKT domain-containing protein</fullName>
    </recommendedName>
</protein>
<name>A0A3P6NY01_9BILA</name>
<evidence type="ECO:0000313" key="6">
    <source>
        <dbReference type="Proteomes" id="UP000271098"/>
    </source>
</evidence>
<keyword evidence="1" id="KW-0479">Metal-binding</keyword>
<feature type="region of interest" description="Disordered" evidence="3">
    <location>
        <begin position="1"/>
        <end position="35"/>
    </location>
</feature>
<evidence type="ECO:0000256" key="1">
    <source>
        <dbReference type="ARBA" id="ARBA00022723"/>
    </source>
</evidence>
<dbReference type="Pfam" id="PF00264">
    <property type="entry name" value="Tyrosinase"/>
    <property type="match status" value="1"/>
</dbReference>
<keyword evidence="6" id="KW-1185">Reference proteome</keyword>